<dbReference type="InterPro" id="IPR042245">
    <property type="entry name" value="Tgt2/MlaC_sf"/>
</dbReference>
<dbReference type="InterPro" id="IPR008869">
    <property type="entry name" value="MlaC/ttg2D"/>
</dbReference>
<feature type="chain" id="PRO_5002310314" evidence="1">
    <location>
        <begin position="37"/>
        <end position="220"/>
    </location>
</feature>
<dbReference type="Gene3D" id="3.10.450.710">
    <property type="entry name" value="Tgt2/MlaC"/>
    <property type="match status" value="1"/>
</dbReference>
<dbReference type="Proteomes" id="UP000032675">
    <property type="component" value="Unassembled WGS sequence"/>
</dbReference>
<reference evidence="2" key="1">
    <citation type="submission" date="2012-11" db="EMBL/GenBank/DDBJ databases">
        <title>Whole genome sequence of Gluconacetobacter europaeus NBRC3261.</title>
        <authorList>
            <person name="Azuma Y."/>
            <person name="Higashiura N."/>
            <person name="Hirakawa H."/>
            <person name="Matsushita K."/>
        </authorList>
    </citation>
    <scope>NUCLEOTIDE SEQUENCE [LARGE SCALE GENOMIC DNA]</scope>
    <source>
        <strain evidence="2">NBRC 3261</strain>
    </source>
</reference>
<dbReference type="AlphaFoldDB" id="A0A0D6Q1B1"/>
<dbReference type="Pfam" id="PF05494">
    <property type="entry name" value="MlaC"/>
    <property type="match status" value="1"/>
</dbReference>
<dbReference type="RefSeq" id="WP_010508992.1">
    <property type="nucleotide sequence ID" value="NZ_BANI01000124.1"/>
</dbReference>
<protein>
    <submittedName>
        <fullName evidence="2">ABC transporter toluene transporter auxiliary component Ttg1D/Ttg2D</fullName>
    </submittedName>
</protein>
<proteinExistence type="predicted"/>
<evidence type="ECO:0000313" key="2">
    <source>
        <dbReference type="EMBL" id="GAN97103.1"/>
    </source>
</evidence>
<feature type="signal peptide" evidence="1">
    <location>
        <begin position="1"/>
        <end position="36"/>
    </location>
</feature>
<keyword evidence="1" id="KW-0732">Signal</keyword>
<sequence length="220" mass="23521">MNIMKHVLKTTSLALCAGLMAAPVVPAVLPIHAAHAASASDAQVQEPIKALYAALERVQAKGSGSFEQRSQMLAPAIDHAYDIETVLASSIGPRYAGLSDDQKQTLLTTFRQFTIARYVSSFKPGSDARFTIDPTVTPSPVGNDRIVVTHIGSSDDPSGTEINYVMRSGAKGWQIVDVLLNAHISQVAAQRADFSSALSGGNVQKLTNLLQKKIKTFSEE</sequence>
<evidence type="ECO:0000256" key="1">
    <source>
        <dbReference type="SAM" id="SignalP"/>
    </source>
</evidence>
<accession>A0A0D6Q1B1</accession>
<comment type="caution">
    <text evidence="2">The sequence shown here is derived from an EMBL/GenBank/DDBJ whole genome shotgun (WGS) entry which is preliminary data.</text>
</comment>
<name>A0A0D6Q1B1_KOMEU</name>
<organism evidence="2">
    <name type="scientific">Komagataeibacter europaeus NBRC 3261</name>
    <dbReference type="NCBI Taxonomy" id="1234669"/>
    <lineage>
        <taxon>Bacteria</taxon>
        <taxon>Pseudomonadati</taxon>
        <taxon>Pseudomonadota</taxon>
        <taxon>Alphaproteobacteria</taxon>
        <taxon>Acetobacterales</taxon>
        <taxon>Acetobacteraceae</taxon>
        <taxon>Komagataeibacter</taxon>
    </lineage>
</organism>
<dbReference type="EMBL" id="BANI01000124">
    <property type="protein sequence ID" value="GAN97103.1"/>
    <property type="molecule type" value="Genomic_DNA"/>
</dbReference>
<gene>
    <name evidence="2" type="ORF">Geu3261_0141_015</name>
</gene>